<dbReference type="GO" id="GO:0004252">
    <property type="term" value="F:serine-type endopeptidase activity"/>
    <property type="evidence" value="ECO:0007669"/>
    <property type="project" value="UniProtKB-UniRule"/>
</dbReference>
<keyword evidence="4 5" id="KW-0720">Serine protease</keyword>
<keyword evidence="3 5" id="KW-0378">Hydrolase</keyword>
<dbReference type="InterPro" id="IPR050131">
    <property type="entry name" value="Peptidase_S8_subtilisin-like"/>
</dbReference>
<feature type="active site" description="Charge relay system" evidence="5">
    <location>
        <position position="355"/>
    </location>
</feature>
<sequence length="874" mass="91574">MPPPRGIQVKGVPLMPRLRLPLRASLAVPLLAALSMSARASAAPPAARALAALPAPSAAVAGGLPLAFVPRPAADGSGRVLPAAATAPVILRIASPPTAEDIAALRAAGVSVRVDDAGAPISFGRYLLAEVSAATAARAASLPRVEEIRHDGPVFPPPRPLDETTAEIEAPDIWGTRTEAGTPLTGAGLTICDIDSGIDVFHPLFFRADGGAHDWIDVDQNGAFSPGVDGVDVDGDGAADTLRVHDSFVQDLWSGDFLFGSDDPGFALGLDFLYADTNGNQARDHGPDAGFTEADPTYGERLFVADDVNRNDRLDPGEKLVALGTSKIRAFRLNNKIYRRGTNLIDAPVNESFSHGTGAAGVLAAGARGLTRLVGIAPEADLVMATDEQGTSEVTMTHFCIRQGARVVLHEYAPWVGYHLDGSSPMEALIDETATKKDGSSVVHINPAGNLSTSKKLSVRPVQAGAETVVSIVVPETDEYRLLGASFLWRDEARPLALTLEDPTGLAVALPEDGAAYAEWHDGFEIYVERAISERGTALVTVYVFSQEGDPVPSGTWALRVTDTSPAGTPDLPFIAYVQDDVSGWGEGIYFPDFESEEHLIGYPGTADHGLAVAASTGHGWYGGTPGERAFYSGRGHRIDGESILWVTAPDDPVTAGQDGNLATFSGTSGASPHVAGAAALLLQANPAWSGDDVKQAIARGALFEGDKAPDDDVGWGKLRIYQSLYGEPPPGGAAPSVWVPRAQAAVGEEAEVAIHTSDGDEPASALLLDVDREYDGTYEERLSSPSLLVRYDAEGTYRVKVRVTDSTGREAAALAFIDVTARVEPPAPESEPASPPEDHDTGCGCSTPASPGLASPAALGVLGLLLLSRRRRR</sequence>
<protein>
    <recommendedName>
        <fullName evidence="8">Peptidase S8/S53 domain-containing protein</fullName>
    </recommendedName>
</protein>
<proteinExistence type="inferred from homology"/>
<dbReference type="InterPro" id="IPR023828">
    <property type="entry name" value="Peptidase_S8_Ser-AS"/>
</dbReference>
<dbReference type="SUPFAM" id="SSF52743">
    <property type="entry name" value="Subtilisin-like"/>
    <property type="match status" value="1"/>
</dbReference>
<dbReference type="Gene3D" id="3.40.50.200">
    <property type="entry name" value="Peptidase S8/S53 domain"/>
    <property type="match status" value="2"/>
</dbReference>
<dbReference type="NCBIfam" id="TIGR03901">
    <property type="entry name" value="MYXO-CTERM"/>
    <property type="match status" value="1"/>
</dbReference>
<feature type="domain" description="Peptidase S8/S53" evidence="8">
    <location>
        <begin position="186"/>
        <end position="717"/>
    </location>
</feature>
<dbReference type="Pfam" id="PF00082">
    <property type="entry name" value="Peptidase_S8"/>
    <property type="match status" value="1"/>
</dbReference>
<dbReference type="PRINTS" id="PR00723">
    <property type="entry name" value="SUBTILISIN"/>
</dbReference>
<feature type="chain" id="PRO_5014914581" description="Peptidase S8/S53 domain-containing protein" evidence="7">
    <location>
        <begin position="43"/>
        <end position="874"/>
    </location>
</feature>
<dbReference type="InterPro" id="IPR017756">
    <property type="entry name" value="TM_Gly-Cys-Arg_CS"/>
</dbReference>
<evidence type="ECO:0000256" key="7">
    <source>
        <dbReference type="SAM" id="SignalP"/>
    </source>
</evidence>
<dbReference type="PANTHER" id="PTHR43806">
    <property type="entry name" value="PEPTIDASE S8"/>
    <property type="match status" value="1"/>
</dbReference>
<evidence type="ECO:0000256" key="2">
    <source>
        <dbReference type="ARBA" id="ARBA00022670"/>
    </source>
</evidence>
<evidence type="ECO:0000259" key="8">
    <source>
        <dbReference type="Pfam" id="PF00082"/>
    </source>
</evidence>
<gene>
    <name evidence="9" type="ORF">SOCE26_079660</name>
</gene>
<evidence type="ECO:0000256" key="3">
    <source>
        <dbReference type="ARBA" id="ARBA00022801"/>
    </source>
</evidence>
<evidence type="ECO:0000313" key="9">
    <source>
        <dbReference type="EMBL" id="AUX46460.1"/>
    </source>
</evidence>
<feature type="active site" description="Charge relay system" evidence="5">
    <location>
        <position position="669"/>
    </location>
</feature>
<dbReference type="Proteomes" id="UP000238348">
    <property type="component" value="Chromosome"/>
</dbReference>
<evidence type="ECO:0000313" key="10">
    <source>
        <dbReference type="Proteomes" id="UP000238348"/>
    </source>
</evidence>
<evidence type="ECO:0000256" key="6">
    <source>
        <dbReference type="SAM" id="MobiDB-lite"/>
    </source>
</evidence>
<evidence type="ECO:0000256" key="1">
    <source>
        <dbReference type="ARBA" id="ARBA00011073"/>
    </source>
</evidence>
<dbReference type="PROSITE" id="PS51892">
    <property type="entry name" value="SUBTILASE"/>
    <property type="match status" value="1"/>
</dbReference>
<dbReference type="EMBL" id="CP012673">
    <property type="protein sequence ID" value="AUX46460.1"/>
    <property type="molecule type" value="Genomic_DNA"/>
</dbReference>
<dbReference type="InterPro" id="IPR024038">
    <property type="entry name" value="MYXO-CTERM"/>
</dbReference>
<dbReference type="InterPro" id="IPR000209">
    <property type="entry name" value="Peptidase_S8/S53_dom"/>
</dbReference>
<feature type="active site" description="Charge relay system" evidence="5">
    <location>
        <position position="195"/>
    </location>
</feature>
<dbReference type="NCBIfam" id="TIGR03382">
    <property type="entry name" value="GC_trans_RRR"/>
    <property type="match status" value="1"/>
</dbReference>
<keyword evidence="2 5" id="KW-0645">Protease</keyword>
<feature type="region of interest" description="Disordered" evidence="6">
    <location>
        <begin position="825"/>
        <end position="855"/>
    </location>
</feature>
<feature type="signal peptide" evidence="7">
    <location>
        <begin position="1"/>
        <end position="42"/>
    </location>
</feature>
<keyword evidence="7" id="KW-0732">Signal</keyword>
<dbReference type="GO" id="GO:0006508">
    <property type="term" value="P:proteolysis"/>
    <property type="evidence" value="ECO:0007669"/>
    <property type="project" value="UniProtKB-KW"/>
</dbReference>
<dbReference type="PROSITE" id="PS00138">
    <property type="entry name" value="SUBTILASE_SER"/>
    <property type="match status" value="1"/>
</dbReference>
<organism evidence="9 10">
    <name type="scientific">Sorangium cellulosum</name>
    <name type="common">Polyangium cellulosum</name>
    <dbReference type="NCBI Taxonomy" id="56"/>
    <lineage>
        <taxon>Bacteria</taxon>
        <taxon>Pseudomonadati</taxon>
        <taxon>Myxococcota</taxon>
        <taxon>Polyangia</taxon>
        <taxon>Polyangiales</taxon>
        <taxon>Polyangiaceae</taxon>
        <taxon>Sorangium</taxon>
    </lineage>
</organism>
<reference evidence="9 10" key="1">
    <citation type="submission" date="2015-09" db="EMBL/GenBank/DDBJ databases">
        <title>Sorangium comparison.</title>
        <authorList>
            <person name="Zaburannyi N."/>
            <person name="Bunk B."/>
            <person name="Overmann J."/>
            <person name="Mueller R."/>
        </authorList>
    </citation>
    <scope>NUCLEOTIDE SEQUENCE [LARGE SCALE GENOMIC DNA]</scope>
    <source>
        <strain evidence="9 10">So ce26</strain>
    </source>
</reference>
<dbReference type="PANTHER" id="PTHR43806:SF11">
    <property type="entry name" value="CEREVISIN-RELATED"/>
    <property type="match status" value="1"/>
</dbReference>
<evidence type="ECO:0000256" key="5">
    <source>
        <dbReference type="PROSITE-ProRule" id="PRU01240"/>
    </source>
</evidence>
<name>A0A2L0F4G8_SORCE</name>
<dbReference type="InterPro" id="IPR015500">
    <property type="entry name" value="Peptidase_S8_subtilisin-rel"/>
</dbReference>
<dbReference type="AlphaFoldDB" id="A0A2L0F4G8"/>
<accession>A0A2L0F4G8</accession>
<feature type="compositionally biased region" description="Pro residues" evidence="6">
    <location>
        <begin position="826"/>
        <end position="836"/>
    </location>
</feature>
<comment type="similarity">
    <text evidence="1 5">Belongs to the peptidase S8 family.</text>
</comment>
<evidence type="ECO:0000256" key="4">
    <source>
        <dbReference type="ARBA" id="ARBA00022825"/>
    </source>
</evidence>
<dbReference type="InterPro" id="IPR036852">
    <property type="entry name" value="Peptidase_S8/S53_dom_sf"/>
</dbReference>